<dbReference type="REBASE" id="279103">
    <property type="entry name" value="CasB79ORF18025P"/>
</dbReference>
<dbReference type="GO" id="GO:0032259">
    <property type="term" value="P:methylation"/>
    <property type="evidence" value="ECO:0007669"/>
    <property type="project" value="UniProtKB-KW"/>
</dbReference>
<evidence type="ECO:0000313" key="10">
    <source>
        <dbReference type="EMBL" id="PDV97491.1"/>
    </source>
</evidence>
<comment type="catalytic activity">
    <reaction evidence="7">
        <text>a 2'-deoxyadenosine in DNA + S-adenosyl-L-methionine = an N(6)-methyl-2'-deoxyadenosine in DNA + S-adenosyl-L-homocysteine + H(+)</text>
        <dbReference type="Rhea" id="RHEA:15197"/>
        <dbReference type="Rhea" id="RHEA-COMP:12418"/>
        <dbReference type="Rhea" id="RHEA-COMP:12419"/>
        <dbReference type="ChEBI" id="CHEBI:15378"/>
        <dbReference type="ChEBI" id="CHEBI:57856"/>
        <dbReference type="ChEBI" id="CHEBI:59789"/>
        <dbReference type="ChEBI" id="CHEBI:90615"/>
        <dbReference type="ChEBI" id="CHEBI:90616"/>
        <dbReference type="EC" id="2.1.1.72"/>
    </reaction>
</comment>
<name>A0A2H3KQP2_9CHLR</name>
<dbReference type="Pfam" id="PF12950">
    <property type="entry name" value="TaqI_C"/>
    <property type="match status" value="1"/>
</dbReference>
<dbReference type="EC" id="2.1.1.72" evidence="1"/>
<dbReference type="GO" id="GO:0009307">
    <property type="term" value="P:DNA restriction-modification system"/>
    <property type="evidence" value="ECO:0007669"/>
    <property type="project" value="UniProtKB-KW"/>
</dbReference>
<keyword evidence="3" id="KW-0808">Transferase</keyword>
<gene>
    <name evidence="10" type="ORF">A9Q02_18025</name>
</gene>
<keyword evidence="6" id="KW-0238">DNA-binding</keyword>
<dbReference type="InterPro" id="IPR050953">
    <property type="entry name" value="N4_N6_ade-DNA_methylase"/>
</dbReference>
<dbReference type="SUPFAM" id="SSF53335">
    <property type="entry name" value="S-adenosyl-L-methionine-dependent methyltransferases"/>
    <property type="match status" value="1"/>
</dbReference>
<dbReference type="OrthoDB" id="9815272at2"/>
<evidence type="ECO:0000256" key="4">
    <source>
        <dbReference type="ARBA" id="ARBA00022691"/>
    </source>
</evidence>
<dbReference type="GO" id="GO:0009007">
    <property type="term" value="F:site-specific DNA-methyltransferase (adenine-specific) activity"/>
    <property type="evidence" value="ECO:0007669"/>
    <property type="project" value="UniProtKB-EC"/>
</dbReference>
<sequence length="1270" mass="143277">MMFTPMSAAQLSLALAQRHYNRQLFADRYLDVTLPQREDWLALRAEAIPVLAQVRALLAAFTPSNNEAQTEHDLVRPVLLALGHSFEVQAALRTPKGTKKPDYVFYCDQAALNANKGRVLTDADFGAAFAVGDAKHWERKLDVSSTGESDEINKVPADQIAFYMRHSGVAWGILTNGRFWRLYHKDTVHKQDRFYEVDLRQLAESGDVDAFLYFYAFFRREAFNPPAAEPLALEAMLRESSAYARGVSESLKAQVFDALRHLAQGLLDYPGNRLEPTPETLREVYSHSLIVLYRLLFIFYAEARELLPLRASAAYREDYSLAATVRQVVRRLDSGLTLLADTGRTWARLRDLFHIINGGSPPLQVATFNGGLFDPQRHPFLERYTIGDAQLQRALDKLARVEKEQIDYRDLAERHLGTIYEGLLEYHLQPIAPTSDGFTLDLFNDKGERHRTGSYYTPDFVVQYIVEQTIRPLLEEAVAGQTTDEAKIAAVLAVNCLDPAMGSGHFPVAATEYIARYLVELGVQPPAEAGEEPDLVYWKRRVAQSCIYGVDLNPLAVDLAKLSLWLATAAKGRPLSFLDHHLRCGNALVGARATEVAASKPVKQAKRSKKEVAAAQAGQLSMLEDPAFAGAMSSAVGSMWLIEGSAGRTVAEVKEQEHLYELIRRELTERFAVQADLRTADDFAQAPDQSLWPSLLAYASKRESGAFAMPAYEPLLAQVRALAEAQRFLHWDLEFPEVFFDRHGRPLGEQAGFDAIIGNPPYVRQEQLGPLKPYLQRAYPETYSGTADLFVSFFHQGVKLLRHGGRLGYITTNKWLRAGYGEGLRAYFASHATIERIIDFGHAPIFEGADVFPVIIVVTKPSADADLKDHEVQVTSFPRDALGLVSLDSYVARYSHPVPQHRLGRNAWSLEQTGTDALIEKIRCAGIPLIEYAGVKPFYGIKTGFNEAFLIDTPTKTRLVQEDPRSEQVIKPYLRGQDIKRWTPEWQGLWMIVLKSSENNFWPWSHTPEQAAEIAFREHYPSLYAFMKPMEVRLRARQDKGHYWWELRSCAYYEAFEKPKVMYQVIQFHSQYGIDKSQAFTNDKGFFIPVPDHWLLAVLNSPLMWWHNWRYLPHMKDEALNPAGFLIEKLPIAPANDATREVVAPAVDRLIAITRAGQQARRDTLDWLRSEFDIATPGQKLAEFSTLSEPEFIEEVKKRRPKASGKLSPAGLRALRDGYAEQAKPVQQHRAEALGLERRLAELVNAAYGLTPEDVALLWETAPPRMPVNK</sequence>
<comment type="caution">
    <text evidence="10">The sequence shown here is derived from an EMBL/GenBank/DDBJ whole genome shotgun (WGS) entry which is preliminary data.</text>
</comment>
<dbReference type="PANTHER" id="PTHR33841">
    <property type="entry name" value="DNA METHYLTRANSFERASE YEEA-RELATED"/>
    <property type="match status" value="1"/>
</dbReference>
<dbReference type="GO" id="GO:0003677">
    <property type="term" value="F:DNA binding"/>
    <property type="evidence" value="ECO:0007669"/>
    <property type="project" value="UniProtKB-KW"/>
</dbReference>
<evidence type="ECO:0000256" key="5">
    <source>
        <dbReference type="ARBA" id="ARBA00022747"/>
    </source>
</evidence>
<protein>
    <recommendedName>
        <fullName evidence="1">site-specific DNA-methyltransferase (adenine-specific)</fullName>
        <ecNumber evidence="1">2.1.1.72</ecNumber>
    </recommendedName>
</protein>
<evidence type="ECO:0000256" key="7">
    <source>
        <dbReference type="ARBA" id="ARBA00047942"/>
    </source>
</evidence>
<evidence type="ECO:0000313" key="11">
    <source>
        <dbReference type="Proteomes" id="UP000220922"/>
    </source>
</evidence>
<evidence type="ECO:0000259" key="8">
    <source>
        <dbReference type="Pfam" id="PF07669"/>
    </source>
</evidence>
<keyword evidence="4" id="KW-0949">S-adenosyl-L-methionine</keyword>
<feature type="domain" description="TaqI-like C-terminal specificity" evidence="9">
    <location>
        <begin position="971"/>
        <end position="1132"/>
    </location>
</feature>
<proteinExistence type="predicted"/>
<evidence type="ECO:0000259" key="9">
    <source>
        <dbReference type="Pfam" id="PF12950"/>
    </source>
</evidence>
<organism evidence="10 11">
    <name type="scientific">Candidatus Chloroploca asiatica</name>
    <dbReference type="NCBI Taxonomy" id="1506545"/>
    <lineage>
        <taxon>Bacteria</taxon>
        <taxon>Bacillati</taxon>
        <taxon>Chloroflexota</taxon>
        <taxon>Chloroflexia</taxon>
        <taxon>Chloroflexales</taxon>
        <taxon>Chloroflexineae</taxon>
        <taxon>Oscillochloridaceae</taxon>
        <taxon>Candidatus Chloroploca</taxon>
    </lineage>
</organism>
<dbReference type="Proteomes" id="UP000220922">
    <property type="component" value="Unassembled WGS sequence"/>
</dbReference>
<evidence type="ECO:0000256" key="1">
    <source>
        <dbReference type="ARBA" id="ARBA00011900"/>
    </source>
</evidence>
<dbReference type="InterPro" id="IPR002052">
    <property type="entry name" value="DNA_methylase_N6_adenine_CS"/>
</dbReference>
<dbReference type="PROSITE" id="PS00092">
    <property type="entry name" value="N6_MTASE"/>
    <property type="match status" value="1"/>
</dbReference>
<dbReference type="PANTHER" id="PTHR33841:SF1">
    <property type="entry name" value="DNA METHYLTRANSFERASE A"/>
    <property type="match status" value="1"/>
</dbReference>
<dbReference type="InterPro" id="IPR025931">
    <property type="entry name" value="TaqI_C"/>
</dbReference>
<keyword evidence="11" id="KW-1185">Reference proteome</keyword>
<dbReference type="InterPro" id="IPR011639">
    <property type="entry name" value="MethylTrfase_TaqI-like_dom"/>
</dbReference>
<dbReference type="Pfam" id="PF07669">
    <property type="entry name" value="Eco57I"/>
    <property type="match status" value="1"/>
</dbReference>
<dbReference type="Gene3D" id="3.40.50.150">
    <property type="entry name" value="Vaccinia Virus protein VP39"/>
    <property type="match status" value="2"/>
</dbReference>
<dbReference type="PRINTS" id="PR00507">
    <property type="entry name" value="N12N6MTFRASE"/>
</dbReference>
<keyword evidence="5" id="KW-0680">Restriction system</keyword>
<evidence type="ECO:0000256" key="2">
    <source>
        <dbReference type="ARBA" id="ARBA00022603"/>
    </source>
</evidence>
<dbReference type="EMBL" id="LYXE01000134">
    <property type="protein sequence ID" value="PDV97491.1"/>
    <property type="molecule type" value="Genomic_DNA"/>
</dbReference>
<reference evidence="10 11" key="1">
    <citation type="submission" date="2016-05" db="EMBL/GenBank/DDBJ databases">
        <authorList>
            <person name="Lavstsen T."/>
            <person name="Jespersen J.S."/>
        </authorList>
    </citation>
    <scope>NUCLEOTIDE SEQUENCE [LARGE SCALE GENOMIC DNA]</scope>
    <source>
        <strain evidence="10 11">B7-9</strain>
    </source>
</reference>
<evidence type="ECO:0000256" key="3">
    <source>
        <dbReference type="ARBA" id="ARBA00022679"/>
    </source>
</evidence>
<dbReference type="AlphaFoldDB" id="A0A2H3KQP2"/>
<accession>A0A2H3KQP2</accession>
<dbReference type="InterPro" id="IPR029063">
    <property type="entry name" value="SAM-dependent_MTases_sf"/>
</dbReference>
<evidence type="ECO:0000256" key="6">
    <source>
        <dbReference type="ARBA" id="ARBA00023125"/>
    </source>
</evidence>
<keyword evidence="2" id="KW-0489">Methyltransferase</keyword>
<feature type="domain" description="Type II methyltransferase M.TaqI-like" evidence="8">
    <location>
        <begin position="546"/>
        <end position="846"/>
    </location>
</feature>